<name>A0ABQ3Y996_9ACTN</name>
<comment type="caution">
    <text evidence="1">The sequence shown here is derived from an EMBL/GenBank/DDBJ whole genome shotgun (WGS) entry which is preliminary data.</text>
</comment>
<dbReference type="Proteomes" id="UP000609879">
    <property type="component" value="Unassembled WGS sequence"/>
</dbReference>
<evidence type="ECO:0000313" key="2">
    <source>
        <dbReference type="Proteomes" id="UP000609879"/>
    </source>
</evidence>
<dbReference type="EMBL" id="BOMI01000104">
    <property type="protein sequence ID" value="GID76564.1"/>
    <property type="molecule type" value="Genomic_DNA"/>
</dbReference>
<gene>
    <name evidence="1" type="ORF">Ade02nite_52050</name>
</gene>
<keyword evidence="2" id="KW-1185">Reference proteome</keyword>
<accession>A0ABQ3Y996</accession>
<dbReference type="RefSeq" id="WP_239169058.1">
    <property type="nucleotide sequence ID" value="NZ_BAAABO010000013.1"/>
</dbReference>
<proteinExistence type="predicted"/>
<evidence type="ECO:0000313" key="1">
    <source>
        <dbReference type="EMBL" id="GID76564.1"/>
    </source>
</evidence>
<protein>
    <submittedName>
        <fullName evidence="1">Uncharacterized protein</fullName>
    </submittedName>
</protein>
<sequence length="206" mass="21646">MIIAKAVFEVEPWDGPAVPWAARADPWSWVALDAACTDGQIGLFLAVLASRFDVSPQDGPARIADALVAEEMLLVNGGLRVADTATGSVVVPGCCAGLESWHEWADLAAGRAVWLGHDPEPTVEAIGDDLRIWQNRGSGDHVDIPRAVLPSLLLGVRRDLVGFLGALALWGVRAGLGERTAALVEAVGAMLLPVDVRDSLTSSGRA</sequence>
<reference evidence="1 2" key="1">
    <citation type="submission" date="2021-01" db="EMBL/GenBank/DDBJ databases">
        <title>Whole genome shotgun sequence of Actinoplanes deccanensis NBRC 13994.</title>
        <authorList>
            <person name="Komaki H."/>
            <person name="Tamura T."/>
        </authorList>
    </citation>
    <scope>NUCLEOTIDE SEQUENCE [LARGE SCALE GENOMIC DNA]</scope>
    <source>
        <strain evidence="1 2">NBRC 13994</strain>
    </source>
</reference>
<organism evidence="1 2">
    <name type="scientific">Paractinoplanes deccanensis</name>
    <dbReference type="NCBI Taxonomy" id="113561"/>
    <lineage>
        <taxon>Bacteria</taxon>
        <taxon>Bacillati</taxon>
        <taxon>Actinomycetota</taxon>
        <taxon>Actinomycetes</taxon>
        <taxon>Micromonosporales</taxon>
        <taxon>Micromonosporaceae</taxon>
        <taxon>Paractinoplanes</taxon>
    </lineage>
</organism>